<keyword evidence="2" id="KW-1185">Reference proteome</keyword>
<proteinExistence type="predicted"/>
<organism evidence="1 2">
    <name type="scientific">Corynebacterium hylobatis</name>
    <dbReference type="NCBI Taxonomy" id="1859290"/>
    <lineage>
        <taxon>Bacteria</taxon>
        <taxon>Bacillati</taxon>
        <taxon>Actinomycetota</taxon>
        <taxon>Actinomycetes</taxon>
        <taxon>Mycobacteriales</taxon>
        <taxon>Corynebacteriaceae</taxon>
        <taxon>Corynebacterium</taxon>
    </lineage>
</organism>
<dbReference type="EMBL" id="RXHJ01000001">
    <property type="protein sequence ID" value="RSZ66009.1"/>
    <property type="molecule type" value="Genomic_DNA"/>
</dbReference>
<evidence type="ECO:0000313" key="2">
    <source>
        <dbReference type="Proteomes" id="UP000274907"/>
    </source>
</evidence>
<protein>
    <submittedName>
        <fullName evidence="1">Uncharacterized protein</fullName>
    </submittedName>
</protein>
<sequence length="72" mass="7806">MGNVEPAALKVLPTTITANLSLCQEMDGQGAFTAEVQQPVPETFCIWRDENLPHTDENINPTSQTLSFSAAD</sequence>
<reference evidence="1 2" key="1">
    <citation type="submission" date="2018-12" db="EMBL/GenBank/DDBJ databases">
        <title>YIM 101343 draft genome.</title>
        <authorList>
            <person name="Chen X."/>
        </authorList>
    </citation>
    <scope>NUCLEOTIDE SEQUENCE [LARGE SCALE GENOMIC DNA]</scope>
    <source>
        <strain evidence="1 2">YIM 101343</strain>
    </source>
</reference>
<dbReference type="RefSeq" id="WP_126119298.1">
    <property type="nucleotide sequence ID" value="NZ_RXHJ01000001.1"/>
</dbReference>
<dbReference type="Proteomes" id="UP000274907">
    <property type="component" value="Unassembled WGS sequence"/>
</dbReference>
<comment type="caution">
    <text evidence="1">The sequence shown here is derived from an EMBL/GenBank/DDBJ whole genome shotgun (WGS) entry which is preliminary data.</text>
</comment>
<evidence type="ECO:0000313" key="1">
    <source>
        <dbReference type="EMBL" id="RSZ66009.1"/>
    </source>
</evidence>
<accession>A0A430I1K3</accession>
<gene>
    <name evidence="1" type="ORF">EAH68_00135</name>
</gene>
<name>A0A430I1K3_9CORY</name>
<dbReference type="AlphaFoldDB" id="A0A430I1K3"/>